<evidence type="ECO:0000313" key="1">
    <source>
        <dbReference type="EnsemblMetazoa" id="Aqu2.1.07162_001"/>
    </source>
</evidence>
<name>A0A1X7SYC0_AMPQE</name>
<reference evidence="1" key="1">
    <citation type="submission" date="2017-05" db="UniProtKB">
        <authorList>
            <consortium name="EnsemblMetazoa"/>
        </authorList>
    </citation>
    <scope>IDENTIFICATION</scope>
</reference>
<dbReference type="InParanoid" id="A0A1X7SYC0"/>
<accession>A0A1X7SYC0</accession>
<sequence length="54" mass="5950">MSVVDVCPDQLEVFLNIVMNKGNIAFVRIAKLISQCFNGEVPEHLELCAAMDAI</sequence>
<protein>
    <submittedName>
        <fullName evidence="1">Uncharacterized protein</fullName>
    </submittedName>
</protein>
<organism evidence="1">
    <name type="scientific">Amphimedon queenslandica</name>
    <name type="common">Sponge</name>
    <dbReference type="NCBI Taxonomy" id="400682"/>
    <lineage>
        <taxon>Eukaryota</taxon>
        <taxon>Metazoa</taxon>
        <taxon>Porifera</taxon>
        <taxon>Demospongiae</taxon>
        <taxon>Heteroscleromorpha</taxon>
        <taxon>Haplosclerida</taxon>
        <taxon>Niphatidae</taxon>
        <taxon>Amphimedon</taxon>
    </lineage>
</organism>
<dbReference type="EnsemblMetazoa" id="Aqu2.1.07162_001">
    <property type="protein sequence ID" value="Aqu2.1.07162_001"/>
    <property type="gene ID" value="Aqu2.1.07162"/>
</dbReference>
<dbReference type="AlphaFoldDB" id="A0A1X7SYC0"/>
<proteinExistence type="predicted"/>
<dbReference type="OrthoDB" id="5973910at2759"/>